<dbReference type="WBParaSite" id="RSKR_0000664900.1">
    <property type="protein sequence ID" value="RSKR_0000664900.1"/>
    <property type="gene ID" value="RSKR_0000664900"/>
</dbReference>
<evidence type="ECO:0000313" key="2">
    <source>
        <dbReference type="WBParaSite" id="RSKR_0000664900.1"/>
    </source>
</evidence>
<organism evidence="1 2">
    <name type="scientific">Rhabditophanes sp. KR3021</name>
    <dbReference type="NCBI Taxonomy" id="114890"/>
    <lineage>
        <taxon>Eukaryota</taxon>
        <taxon>Metazoa</taxon>
        <taxon>Ecdysozoa</taxon>
        <taxon>Nematoda</taxon>
        <taxon>Chromadorea</taxon>
        <taxon>Rhabditida</taxon>
        <taxon>Tylenchina</taxon>
        <taxon>Panagrolaimomorpha</taxon>
        <taxon>Strongyloidoidea</taxon>
        <taxon>Alloionematidae</taxon>
        <taxon>Rhabditophanes</taxon>
    </lineage>
</organism>
<protein>
    <submittedName>
        <fullName evidence="2">Cyclin N-terminal domain-containing protein</fullName>
    </submittedName>
</protein>
<sequence>MAPRTEQYKEFNKRIRRTLHYGDQRIFTLTLPLSEMIVEYFSLYPTKDPFSMEFAVNLSKESCLEPCTMLVAMIYIDRIRKSQLDYFEKCNACELYLASLIVASKYLHDSAMAIYNNEWANLVGQSTSRINEMEIELLEVMGWEMFISFDQFKEATESMEEWIASYNLRTNHSSTYSDLLVLSKDGVGTFRGVKDFLTCLSVFTTAYLASFIMLSGSSAWMSDNGLVGSNEIQSTSEEINVHGNVVAPNSSQILMEFSDVDLLNLGNNGNSNYLFETLKKEDNEPSNYISGQNKQQDYNIRALLKPSIQKPTCQVRKHCKLFNFHGEGHHFVPLACG</sequence>
<proteinExistence type="predicted"/>
<accession>A0AC35U2L4</accession>
<reference evidence="2" key="1">
    <citation type="submission" date="2016-11" db="UniProtKB">
        <authorList>
            <consortium name="WormBaseParasite"/>
        </authorList>
    </citation>
    <scope>IDENTIFICATION</scope>
    <source>
        <strain evidence="2">KR3021</strain>
    </source>
</reference>
<dbReference type="Proteomes" id="UP000095286">
    <property type="component" value="Unplaced"/>
</dbReference>
<name>A0AC35U2L4_9BILA</name>
<evidence type="ECO:0000313" key="1">
    <source>
        <dbReference type="Proteomes" id="UP000095286"/>
    </source>
</evidence>